<organism evidence="2 3">
    <name type="scientific">Lacisediminihabitans changchengi</name>
    <dbReference type="NCBI Taxonomy" id="2787634"/>
    <lineage>
        <taxon>Bacteria</taxon>
        <taxon>Bacillati</taxon>
        <taxon>Actinomycetota</taxon>
        <taxon>Actinomycetes</taxon>
        <taxon>Micrococcales</taxon>
        <taxon>Microbacteriaceae</taxon>
        <taxon>Lacisediminihabitans</taxon>
    </lineage>
</organism>
<keyword evidence="1" id="KW-0472">Membrane</keyword>
<keyword evidence="1" id="KW-1133">Transmembrane helix</keyword>
<proteinExistence type="predicted"/>
<evidence type="ECO:0000256" key="1">
    <source>
        <dbReference type="SAM" id="Phobius"/>
    </source>
</evidence>
<dbReference type="EMBL" id="JAEPES010000004">
    <property type="protein sequence ID" value="MBK4348206.1"/>
    <property type="molecule type" value="Genomic_DNA"/>
</dbReference>
<evidence type="ECO:0008006" key="4">
    <source>
        <dbReference type="Google" id="ProtNLM"/>
    </source>
</evidence>
<feature type="transmembrane region" description="Helical" evidence="1">
    <location>
        <begin position="6"/>
        <end position="39"/>
    </location>
</feature>
<evidence type="ECO:0000313" key="3">
    <source>
        <dbReference type="Proteomes" id="UP000636458"/>
    </source>
</evidence>
<name>A0A934SMP3_9MICO</name>
<sequence>MSGWLIGAIAGAVLAIVGLAFGFWGFLLVLVLAIVGGLVGAIISGRLNVAAVVDAARGRRSA</sequence>
<dbReference type="Proteomes" id="UP000636458">
    <property type="component" value="Unassembled WGS sequence"/>
</dbReference>
<dbReference type="AlphaFoldDB" id="A0A934SMP3"/>
<evidence type="ECO:0000313" key="2">
    <source>
        <dbReference type="EMBL" id="MBK4348206.1"/>
    </source>
</evidence>
<accession>A0A934SMP3</accession>
<reference evidence="2" key="1">
    <citation type="submission" date="2021-01" db="EMBL/GenBank/DDBJ databases">
        <title>Lacisediminihabitans sp. nov. strain G11-30, isolated from Antarctic Soil.</title>
        <authorList>
            <person name="Li J."/>
        </authorList>
    </citation>
    <scope>NUCLEOTIDE SEQUENCE</scope>
    <source>
        <strain evidence="2">G11-30</strain>
    </source>
</reference>
<dbReference type="RefSeq" id="WP_200556435.1">
    <property type="nucleotide sequence ID" value="NZ_JAEPES010000004.1"/>
</dbReference>
<protein>
    <recommendedName>
        <fullName evidence="4">DUF2273 domain-containing protein</fullName>
    </recommendedName>
</protein>
<gene>
    <name evidence="2" type="ORF">IV501_11220</name>
</gene>
<keyword evidence="3" id="KW-1185">Reference proteome</keyword>
<keyword evidence="1" id="KW-0812">Transmembrane</keyword>
<comment type="caution">
    <text evidence="2">The sequence shown here is derived from an EMBL/GenBank/DDBJ whole genome shotgun (WGS) entry which is preliminary data.</text>
</comment>